<accession>A0A5C6RZA1</accession>
<comment type="caution">
    <text evidence="5">The sequence shown here is derived from an EMBL/GenBank/DDBJ whole genome shotgun (WGS) entry which is preliminary data.</text>
</comment>
<dbReference type="AlphaFoldDB" id="A0A5C6RZA1"/>
<dbReference type="NCBIfam" id="TIGR01730">
    <property type="entry name" value="RND_mfp"/>
    <property type="match status" value="1"/>
</dbReference>
<dbReference type="Gene3D" id="1.10.287.470">
    <property type="entry name" value="Helix hairpin bin"/>
    <property type="match status" value="1"/>
</dbReference>
<organism evidence="5 6">
    <name type="scientific">Paracoccus aurantiacus</name>
    <dbReference type="NCBI Taxonomy" id="2599412"/>
    <lineage>
        <taxon>Bacteria</taxon>
        <taxon>Pseudomonadati</taxon>
        <taxon>Pseudomonadota</taxon>
        <taxon>Alphaproteobacteria</taxon>
        <taxon>Rhodobacterales</taxon>
        <taxon>Paracoccaceae</taxon>
        <taxon>Paracoccus</taxon>
    </lineage>
</organism>
<dbReference type="InterPro" id="IPR058637">
    <property type="entry name" value="YknX-like_C"/>
</dbReference>
<dbReference type="OrthoDB" id="7265739at2"/>
<comment type="similarity">
    <text evidence="1">Belongs to the membrane fusion protein (MFP) (TC 8.A.1) family.</text>
</comment>
<protein>
    <submittedName>
        <fullName evidence="5">Efflux RND transporter periplasmic adaptor subunit</fullName>
    </submittedName>
</protein>
<keyword evidence="6" id="KW-1185">Reference proteome</keyword>
<dbReference type="RefSeq" id="WP_147100096.1">
    <property type="nucleotide sequence ID" value="NZ_JBHUFH010000010.1"/>
</dbReference>
<evidence type="ECO:0000259" key="4">
    <source>
        <dbReference type="Pfam" id="PF25989"/>
    </source>
</evidence>
<sequence>MKKFLLFILLIAAAAAAYLFYTRSQAAAPAEEAQASTAEQSSAPSALTVTVAAPQTDIWPEEVEASGWTAAWQEVVISSELGNQRIETLTADVGDTVKQGDLLVELSHASLENDIAELEASVESAQAELDLATADADRARQLDGAGSGALSKQEAAEYYATERKSRAELASAQAQLASSQLDLEHARINAAYGGVISSREAVMGDVVSEGEELYRLIRDNRIEWQAEVPLRQLLPIKVGTPVSIPSPLGEVTGEVRRIAPAASEENGRVKVYVSLNEPEDGPDPKTGIMISGSLVTGESDALHVPSSAIVLLDGFSYVFVLDPEDQTKVRRERVETGRRRDDRIELLGDFDANAQVVQAGGSFLSDGSTVTVTDVAEDAAEQASAPNNASGEEAGQ</sequence>
<gene>
    <name evidence="5" type="ORF">FQV27_15085</name>
</gene>
<dbReference type="SUPFAM" id="SSF111369">
    <property type="entry name" value="HlyD-like secretion proteins"/>
    <property type="match status" value="1"/>
</dbReference>
<dbReference type="GO" id="GO:1990281">
    <property type="term" value="C:efflux pump complex"/>
    <property type="evidence" value="ECO:0007669"/>
    <property type="project" value="TreeGrafter"/>
</dbReference>
<dbReference type="GO" id="GO:0015562">
    <property type="term" value="F:efflux transmembrane transporter activity"/>
    <property type="evidence" value="ECO:0007669"/>
    <property type="project" value="TreeGrafter"/>
</dbReference>
<evidence type="ECO:0000256" key="3">
    <source>
        <dbReference type="SAM" id="SignalP"/>
    </source>
</evidence>
<feature type="chain" id="PRO_5023041860" evidence="3">
    <location>
        <begin position="27"/>
        <end position="396"/>
    </location>
</feature>
<dbReference type="Proteomes" id="UP000321562">
    <property type="component" value="Unassembled WGS sequence"/>
</dbReference>
<proteinExistence type="inferred from homology"/>
<evidence type="ECO:0000256" key="2">
    <source>
        <dbReference type="SAM" id="Coils"/>
    </source>
</evidence>
<reference evidence="5 6" key="1">
    <citation type="submission" date="2019-08" db="EMBL/GenBank/DDBJ databases">
        <authorList>
            <person name="Ye J."/>
        </authorList>
    </citation>
    <scope>NUCLEOTIDE SEQUENCE [LARGE SCALE GENOMIC DNA]</scope>
    <source>
        <strain evidence="5 6">TK008</strain>
    </source>
</reference>
<dbReference type="Gene3D" id="2.40.30.170">
    <property type="match status" value="1"/>
</dbReference>
<evidence type="ECO:0000313" key="5">
    <source>
        <dbReference type="EMBL" id="TXB67424.1"/>
    </source>
</evidence>
<feature type="domain" description="YknX-like C-terminal permuted SH3-like" evidence="4">
    <location>
        <begin position="301"/>
        <end position="372"/>
    </location>
</feature>
<dbReference type="PANTHER" id="PTHR30469">
    <property type="entry name" value="MULTIDRUG RESISTANCE PROTEIN MDTA"/>
    <property type="match status" value="1"/>
</dbReference>
<name>A0A5C6RZA1_9RHOB</name>
<evidence type="ECO:0000313" key="6">
    <source>
        <dbReference type="Proteomes" id="UP000321562"/>
    </source>
</evidence>
<keyword evidence="3" id="KW-0732">Signal</keyword>
<dbReference type="PANTHER" id="PTHR30469:SF15">
    <property type="entry name" value="HLYD FAMILY OF SECRETION PROTEINS"/>
    <property type="match status" value="1"/>
</dbReference>
<dbReference type="Gene3D" id="2.40.420.20">
    <property type="match status" value="1"/>
</dbReference>
<feature type="signal peptide" evidence="3">
    <location>
        <begin position="1"/>
        <end position="26"/>
    </location>
</feature>
<dbReference type="InterPro" id="IPR006143">
    <property type="entry name" value="RND_pump_MFP"/>
</dbReference>
<dbReference type="Gene3D" id="2.40.50.100">
    <property type="match status" value="1"/>
</dbReference>
<dbReference type="Pfam" id="PF25989">
    <property type="entry name" value="YknX_C"/>
    <property type="match status" value="1"/>
</dbReference>
<keyword evidence="2" id="KW-0175">Coiled coil</keyword>
<evidence type="ECO:0000256" key="1">
    <source>
        <dbReference type="ARBA" id="ARBA00009477"/>
    </source>
</evidence>
<feature type="coiled-coil region" evidence="2">
    <location>
        <begin position="108"/>
        <end position="142"/>
    </location>
</feature>
<dbReference type="EMBL" id="VOPL01000007">
    <property type="protein sequence ID" value="TXB67424.1"/>
    <property type="molecule type" value="Genomic_DNA"/>
</dbReference>